<comment type="caution">
    <text evidence="12">The sequence shown here is derived from an EMBL/GenBank/DDBJ whole genome shotgun (WGS) entry which is preliminary data.</text>
</comment>
<protein>
    <recommendedName>
        <fullName evidence="10">Pseudouridine synthase</fullName>
        <ecNumber evidence="10">5.4.99.-</ecNumber>
    </recommendedName>
</protein>
<gene>
    <name evidence="12" type="ORF">JMN37_10905</name>
</gene>
<evidence type="ECO:0000259" key="11">
    <source>
        <dbReference type="SMART" id="SM00363"/>
    </source>
</evidence>
<evidence type="ECO:0000256" key="3">
    <source>
        <dbReference type="ARBA" id="ARBA00002876"/>
    </source>
</evidence>
<evidence type="ECO:0000256" key="6">
    <source>
        <dbReference type="ARBA" id="ARBA00022884"/>
    </source>
</evidence>
<dbReference type="GO" id="GO:0003723">
    <property type="term" value="F:RNA binding"/>
    <property type="evidence" value="ECO:0007669"/>
    <property type="project" value="UniProtKB-KW"/>
</dbReference>
<dbReference type="Pfam" id="PF00849">
    <property type="entry name" value="PseudoU_synth_2"/>
    <property type="match status" value="1"/>
</dbReference>
<dbReference type="GO" id="GO:0160141">
    <property type="term" value="F:23S rRNA pseudouridine(955/2504/2580) synthase activity"/>
    <property type="evidence" value="ECO:0007669"/>
    <property type="project" value="UniProtKB-EC"/>
</dbReference>
<evidence type="ECO:0000256" key="4">
    <source>
        <dbReference type="ARBA" id="ARBA00010876"/>
    </source>
</evidence>
<evidence type="ECO:0000256" key="10">
    <source>
        <dbReference type="RuleBase" id="RU362028"/>
    </source>
</evidence>
<dbReference type="Proteomes" id="UP001205920">
    <property type="component" value="Unassembled WGS sequence"/>
</dbReference>
<comment type="function">
    <text evidence="3">Responsible for synthesis of pseudouridine from uracil at positions 955, 2504 and 2580 in 23S ribosomal RNA.</text>
</comment>
<evidence type="ECO:0000313" key="13">
    <source>
        <dbReference type="Proteomes" id="UP001205920"/>
    </source>
</evidence>
<dbReference type="CDD" id="cd00165">
    <property type="entry name" value="S4"/>
    <property type="match status" value="1"/>
</dbReference>
<dbReference type="RefSeq" id="WP_252932174.1">
    <property type="nucleotide sequence ID" value="NZ_JAEUWV010000031.1"/>
</dbReference>
<name>A0AAW5HVW8_9CORY</name>
<dbReference type="InterPro" id="IPR006224">
    <property type="entry name" value="PsdUridine_synth_RluA-like_CS"/>
</dbReference>
<dbReference type="Gene3D" id="3.10.290.10">
    <property type="entry name" value="RNA-binding S4 domain"/>
    <property type="match status" value="1"/>
</dbReference>
<dbReference type="SMART" id="SM00363">
    <property type="entry name" value="S4"/>
    <property type="match status" value="1"/>
</dbReference>
<organism evidence="12 13">
    <name type="scientific">Corynebacterium lipophilum</name>
    <dbReference type="NCBI Taxonomy" id="2804918"/>
    <lineage>
        <taxon>Bacteria</taxon>
        <taxon>Bacillati</taxon>
        <taxon>Actinomycetota</taxon>
        <taxon>Actinomycetes</taxon>
        <taxon>Mycobacteriales</taxon>
        <taxon>Corynebacteriaceae</taxon>
        <taxon>Corynebacterium</taxon>
    </lineage>
</organism>
<keyword evidence="5" id="KW-0698">rRNA processing</keyword>
<proteinExistence type="inferred from homology"/>
<dbReference type="InterPro" id="IPR036986">
    <property type="entry name" value="S4_RNA-bd_sf"/>
</dbReference>
<dbReference type="EC" id="5.4.99.-" evidence="10"/>
<dbReference type="PANTHER" id="PTHR21600">
    <property type="entry name" value="MITOCHONDRIAL RNA PSEUDOURIDINE SYNTHASE"/>
    <property type="match status" value="1"/>
</dbReference>
<dbReference type="InterPro" id="IPR006225">
    <property type="entry name" value="PsdUridine_synth_RluC/D"/>
</dbReference>
<dbReference type="SUPFAM" id="SSF55174">
    <property type="entry name" value="Alpha-L RNA-binding motif"/>
    <property type="match status" value="1"/>
</dbReference>
<dbReference type="CDD" id="cd02869">
    <property type="entry name" value="PseudoU_synth_RluA_like"/>
    <property type="match status" value="1"/>
</dbReference>
<dbReference type="PROSITE" id="PS50889">
    <property type="entry name" value="S4"/>
    <property type="match status" value="1"/>
</dbReference>
<dbReference type="InterPro" id="IPR002942">
    <property type="entry name" value="S4_RNA-bd"/>
</dbReference>
<dbReference type="InterPro" id="IPR006145">
    <property type="entry name" value="PsdUridine_synth_RsuA/RluA"/>
</dbReference>
<keyword evidence="6 9" id="KW-0694">RNA-binding</keyword>
<evidence type="ECO:0000313" key="12">
    <source>
        <dbReference type="EMBL" id="MCO6395469.1"/>
    </source>
</evidence>
<evidence type="ECO:0000256" key="2">
    <source>
        <dbReference type="ARBA" id="ARBA00000381"/>
    </source>
</evidence>
<feature type="active site" evidence="8">
    <location>
        <position position="136"/>
    </location>
</feature>
<accession>A0AAW5HVW8</accession>
<evidence type="ECO:0000256" key="1">
    <source>
        <dbReference type="ARBA" id="ARBA00000073"/>
    </source>
</evidence>
<dbReference type="EMBL" id="JAEUWV010000031">
    <property type="protein sequence ID" value="MCO6395469.1"/>
    <property type="molecule type" value="Genomic_DNA"/>
</dbReference>
<keyword evidence="7 10" id="KW-0413">Isomerase</keyword>
<dbReference type="InterPro" id="IPR050188">
    <property type="entry name" value="RluA_PseudoU_synthase"/>
</dbReference>
<evidence type="ECO:0000256" key="9">
    <source>
        <dbReference type="PROSITE-ProRule" id="PRU00182"/>
    </source>
</evidence>
<reference evidence="12 13" key="1">
    <citation type="submission" date="2021-01" db="EMBL/GenBank/DDBJ databases">
        <title>Identification and Characterization of Corynebacterium sp.</title>
        <authorList>
            <person name="Luo Q."/>
            <person name="Qu P."/>
            <person name="Chen Q."/>
        </authorList>
    </citation>
    <scope>NUCLEOTIDE SEQUENCE [LARGE SCALE GENOMIC DNA]</scope>
    <source>
        <strain evidence="12 13">MC-18</strain>
    </source>
</reference>
<keyword evidence="13" id="KW-1185">Reference proteome</keyword>
<dbReference type="InterPro" id="IPR020103">
    <property type="entry name" value="PsdUridine_synth_cat_dom_sf"/>
</dbReference>
<dbReference type="PROSITE" id="PS01129">
    <property type="entry name" value="PSI_RLU"/>
    <property type="match status" value="1"/>
</dbReference>
<dbReference type="GO" id="GO:0000455">
    <property type="term" value="P:enzyme-directed rRNA pseudouridine synthesis"/>
    <property type="evidence" value="ECO:0007669"/>
    <property type="project" value="UniProtKB-ARBA"/>
</dbReference>
<dbReference type="Gene3D" id="3.30.2350.10">
    <property type="entry name" value="Pseudouridine synthase"/>
    <property type="match status" value="1"/>
</dbReference>
<evidence type="ECO:0000256" key="5">
    <source>
        <dbReference type="ARBA" id="ARBA00022552"/>
    </source>
</evidence>
<sequence length="287" mass="32522">MTTYIPPPGYSAITVPEDHDGRRIHKFLASYTTCPATMLFKLARKGALRVNQKRIKQDYRVRAGDVITLPGEFCQEAKRASKSKSHEFEVLWEGPTALVVNKPAGVPVHAGTGTRRGVIERIRDVYPDAELAHRIDKETSGALLIALNHAELRHLQRAFREQNVIRIYRAVVEGRWAGTRDVKAPIARTPKTMVVRADGDDAHTRFRRVENRGPNTLVEAELITGRRHQIRVHAAHEGHPIVGDRAYGSRTRAQRMFLHAYQLEFTLRNGEHVAVTAPVREHKNRRP</sequence>
<dbReference type="AlphaFoldDB" id="A0AAW5HVW8"/>
<dbReference type="SUPFAM" id="SSF55120">
    <property type="entry name" value="Pseudouridine synthase"/>
    <property type="match status" value="1"/>
</dbReference>
<dbReference type="PANTHER" id="PTHR21600:SF92">
    <property type="entry name" value="RIBOSOMAL LARGE SUBUNIT PSEUDOURIDINE SYNTHASE C"/>
    <property type="match status" value="1"/>
</dbReference>
<dbReference type="NCBIfam" id="TIGR00005">
    <property type="entry name" value="rluA_subfam"/>
    <property type="match status" value="1"/>
</dbReference>
<dbReference type="Pfam" id="PF01479">
    <property type="entry name" value="S4"/>
    <property type="match status" value="1"/>
</dbReference>
<feature type="domain" description="RNA-binding S4" evidence="11">
    <location>
        <begin position="22"/>
        <end position="85"/>
    </location>
</feature>
<comment type="catalytic activity">
    <reaction evidence="2">
        <text>uridine(955/2504/2580) in 23S rRNA = pseudouridine(955/2504/2580) in 23S rRNA</text>
        <dbReference type="Rhea" id="RHEA:42528"/>
        <dbReference type="Rhea" id="RHEA-COMP:10099"/>
        <dbReference type="Rhea" id="RHEA-COMP:10100"/>
        <dbReference type="ChEBI" id="CHEBI:65314"/>
        <dbReference type="ChEBI" id="CHEBI:65315"/>
        <dbReference type="EC" id="5.4.99.24"/>
    </reaction>
</comment>
<comment type="similarity">
    <text evidence="4 10">Belongs to the pseudouridine synthase RluA family.</text>
</comment>
<evidence type="ECO:0000256" key="7">
    <source>
        <dbReference type="ARBA" id="ARBA00023235"/>
    </source>
</evidence>
<comment type="catalytic activity">
    <reaction evidence="1 10">
        <text>a uridine in RNA = a pseudouridine in RNA</text>
        <dbReference type="Rhea" id="RHEA:48348"/>
        <dbReference type="Rhea" id="RHEA-COMP:12068"/>
        <dbReference type="Rhea" id="RHEA-COMP:12069"/>
        <dbReference type="ChEBI" id="CHEBI:65314"/>
        <dbReference type="ChEBI" id="CHEBI:65315"/>
    </reaction>
</comment>
<evidence type="ECO:0000256" key="8">
    <source>
        <dbReference type="PIRSR" id="PIRSR606225-1"/>
    </source>
</evidence>